<feature type="coiled-coil region" evidence="4">
    <location>
        <begin position="605"/>
        <end position="639"/>
    </location>
</feature>
<dbReference type="PANTHER" id="PTHR32114:SF2">
    <property type="entry name" value="ABC TRANSPORTER ABCH.3"/>
    <property type="match status" value="1"/>
</dbReference>
<dbReference type="OrthoDB" id="9795626at2"/>
<evidence type="ECO:0000256" key="2">
    <source>
        <dbReference type="ARBA" id="ARBA00011322"/>
    </source>
</evidence>
<evidence type="ECO:0000313" key="8">
    <source>
        <dbReference type="Proteomes" id="UP000285120"/>
    </source>
</evidence>
<evidence type="ECO:0000256" key="3">
    <source>
        <dbReference type="ARBA" id="ARBA00013368"/>
    </source>
</evidence>
<keyword evidence="7" id="KW-0269">Exonuclease</keyword>
<comment type="caution">
    <text evidence="7">The sequence shown here is derived from an EMBL/GenBank/DDBJ whole genome shotgun (WGS) entry which is preliminary data.</text>
</comment>
<sequence length="1031" mass="118636">MKPLKIKMTAFGPYKNQEVIDFNDLQDHKLFVISGKTGAGKTSIFDAICFALYGDASGEDRSDIRSMRSHFAEDDLHTSVTFEFELKGRAYRVFRQLSHVKAGNKSGTGEKYELYEITDGQETPLTDRFIATQVNEKIQSIIGLTKDQFSQIVMLPQGEFRKLLTSETENKEEILRKIFKTSFYKRVVDHLDGKRKDIQKQFDNQKHTREIHIENAKASLPQREESAFFNVLAQEHYNTNQVLDGLAQEISFYEQQQEDTYQTFQAKAESVKKVEAQFHQAQDLNKRIDTLVEKQQEQKQLEDKQEQFAAKEQQLQLAEKAAQLEVYEKQAVEIREEATRKQKQQEQAKAAYNSASEKQKTAQAVFTEEENKAQLREDTRKERDRLESHLPTVQELESKKQNIRQLKTEEEKLSQQAETGEREVQQARAELTKKREELQPLEENVRSLQEKTEQLNDLRTAATIMKEYLKKQASKNEAVNEVSGLKAIYEKEEQSFEQLEERWLNGQASIMAADHLHDGKPCPVCGSEEHPKSAVLTDDIPGKDELEAKRREKKQKEADFTNAQAKVHAMQEQENEKKQELIDNGYSPESAAQDFQTISRQGIELNQSIQQLKKDQETIDELRETIRKNDKTLETKVEEQTKMTERLSNLRADYKTETSLYEQSIASIPEELRSLTHLKQKIEETTATYEKLEGEWKRAQEARDKAKEALLTAEANVKHSEEQLQEAQNKQGKIQNTYEEALEKAGFSTEAIYQEAKLPVEMREALQQEVKDYHTAVQTVAVQVKDLQEALQDQERIDLPALQEKLNALQQEMEEARTAHQQAKSYLNNAELGRERIAAAEKELADVEQEFQLIKDLYDVVRGENTKKISFERYLQIEFLEQIIHAANERLKRLANGQYYLMRSDRLEKRGRQSGLGLDVLDNYTGQVRDVKTLSGGEKFNASLCLALGMADVIQAYEGGISIETMFIDEGFGSLDEESLQKAIDTLVDLQQSGRMIGVISHVQEMKQVIPATLEVKKTKEGYSETRFVLH</sequence>
<dbReference type="InterPro" id="IPR027417">
    <property type="entry name" value="P-loop_NTPase"/>
</dbReference>
<dbReference type="PANTHER" id="PTHR32114">
    <property type="entry name" value="ABC TRANSPORTER ABCH.3"/>
    <property type="match status" value="1"/>
</dbReference>
<keyword evidence="8" id="KW-1185">Reference proteome</keyword>
<comment type="subunit">
    <text evidence="2">Heterodimer of SbcC and SbcD.</text>
</comment>
<feature type="region of interest" description="Disordered" evidence="5">
    <location>
        <begin position="548"/>
        <end position="579"/>
    </location>
</feature>
<dbReference type="Pfam" id="PF13558">
    <property type="entry name" value="SbcC_Walker_B"/>
    <property type="match status" value="1"/>
</dbReference>
<organism evidence="7 8">
    <name type="scientific">Sinobaca qinghaiensis</name>
    <dbReference type="NCBI Taxonomy" id="342944"/>
    <lineage>
        <taxon>Bacteria</taxon>
        <taxon>Bacillati</taxon>
        <taxon>Bacillota</taxon>
        <taxon>Bacilli</taxon>
        <taxon>Bacillales</taxon>
        <taxon>Sporolactobacillaceae</taxon>
        <taxon>Sinobaca</taxon>
    </lineage>
</organism>
<evidence type="ECO:0000256" key="1">
    <source>
        <dbReference type="ARBA" id="ARBA00006930"/>
    </source>
</evidence>
<keyword evidence="7" id="KW-0540">Nuclease</keyword>
<evidence type="ECO:0000313" key="7">
    <source>
        <dbReference type="EMBL" id="RKD71363.1"/>
    </source>
</evidence>
<dbReference type="Gene3D" id="3.40.50.300">
    <property type="entry name" value="P-loop containing nucleotide triphosphate hydrolases"/>
    <property type="match status" value="2"/>
</dbReference>
<dbReference type="EMBL" id="RAPK01000010">
    <property type="protein sequence ID" value="RKD71363.1"/>
    <property type="molecule type" value="Genomic_DNA"/>
</dbReference>
<dbReference type="Proteomes" id="UP000285120">
    <property type="component" value="Unassembled WGS sequence"/>
</dbReference>
<dbReference type="Pfam" id="PF13476">
    <property type="entry name" value="AAA_23"/>
    <property type="match status" value="1"/>
</dbReference>
<dbReference type="SUPFAM" id="SSF52540">
    <property type="entry name" value="P-loop containing nucleoside triphosphate hydrolases"/>
    <property type="match status" value="1"/>
</dbReference>
<dbReference type="GO" id="GO:0006302">
    <property type="term" value="P:double-strand break repair"/>
    <property type="evidence" value="ECO:0007669"/>
    <property type="project" value="InterPro"/>
</dbReference>
<feature type="compositionally biased region" description="Basic and acidic residues" evidence="5">
    <location>
        <begin position="369"/>
        <end position="388"/>
    </location>
</feature>
<feature type="compositionally biased region" description="Polar residues" evidence="5">
    <location>
        <begin position="353"/>
        <end position="364"/>
    </location>
</feature>
<feature type="compositionally biased region" description="Basic and acidic residues" evidence="5">
    <location>
        <begin position="569"/>
        <end position="579"/>
    </location>
</feature>
<evidence type="ECO:0000256" key="5">
    <source>
        <dbReference type="SAM" id="MobiDB-lite"/>
    </source>
</evidence>
<proteinExistence type="inferred from homology"/>
<dbReference type="AlphaFoldDB" id="A0A419V0A7"/>
<feature type="compositionally biased region" description="Basic and acidic residues" evidence="5">
    <location>
        <begin position="548"/>
        <end position="559"/>
    </location>
</feature>
<accession>A0A419V0A7</accession>
<protein>
    <recommendedName>
        <fullName evidence="3">Nuclease SbcCD subunit C</fullName>
    </recommendedName>
</protein>
<comment type="similarity">
    <text evidence="1">Belongs to the SMC family. SbcC subfamily.</text>
</comment>
<feature type="region of interest" description="Disordered" evidence="5">
    <location>
        <begin position="345"/>
        <end position="403"/>
    </location>
</feature>
<feature type="domain" description="Rad50/SbcC-type AAA" evidence="6">
    <location>
        <begin position="5"/>
        <end position="206"/>
    </location>
</feature>
<dbReference type="GO" id="GO:0004527">
    <property type="term" value="F:exonuclease activity"/>
    <property type="evidence" value="ECO:0007669"/>
    <property type="project" value="UniProtKB-KW"/>
</dbReference>
<reference evidence="7 8" key="1">
    <citation type="submission" date="2018-09" db="EMBL/GenBank/DDBJ databases">
        <title>Genomic Encyclopedia of Archaeal and Bacterial Type Strains, Phase II (KMG-II): from individual species to whole genera.</title>
        <authorList>
            <person name="Goeker M."/>
        </authorList>
    </citation>
    <scope>NUCLEOTIDE SEQUENCE [LARGE SCALE GENOMIC DNA]</scope>
    <source>
        <strain evidence="7 8">DSM 17008</strain>
    </source>
</reference>
<gene>
    <name evidence="7" type="ORF">ATL39_2759</name>
</gene>
<keyword evidence="4" id="KW-0175">Coiled coil</keyword>
<feature type="region of interest" description="Disordered" evidence="5">
    <location>
        <begin position="409"/>
        <end position="428"/>
    </location>
</feature>
<name>A0A419V0A7_9BACL</name>
<feature type="coiled-coil region" evidence="4">
    <location>
        <begin position="675"/>
        <end position="744"/>
    </location>
</feature>
<dbReference type="RefSeq" id="WP_120193898.1">
    <property type="nucleotide sequence ID" value="NZ_RAPK01000010.1"/>
</dbReference>
<dbReference type="InterPro" id="IPR038729">
    <property type="entry name" value="Rad50/SbcC_AAA"/>
</dbReference>
<evidence type="ECO:0000256" key="4">
    <source>
        <dbReference type="SAM" id="Coils"/>
    </source>
</evidence>
<evidence type="ECO:0000259" key="6">
    <source>
        <dbReference type="Pfam" id="PF13476"/>
    </source>
</evidence>
<keyword evidence="7" id="KW-0378">Hydrolase</keyword>
<dbReference type="GO" id="GO:0016887">
    <property type="term" value="F:ATP hydrolysis activity"/>
    <property type="evidence" value="ECO:0007669"/>
    <property type="project" value="InterPro"/>
</dbReference>
<feature type="coiled-coil region" evidence="4">
    <location>
        <begin position="777"/>
        <end position="897"/>
    </location>
</feature>